<dbReference type="OrthoDB" id="8909281at2"/>
<name>A0A4P9UKN7_METBY</name>
<dbReference type="KEGG" id="mbur:EQU24_01365"/>
<dbReference type="EMBL" id="CP035467">
    <property type="protein sequence ID" value="QCW81050.1"/>
    <property type="molecule type" value="Genomic_DNA"/>
</dbReference>
<sequence>MNKFLEQYLFDKYPTLYRRHNLIHDESNSLLRWGLSCDNGWFHLIDVMSELIEAHDLRAEIVEVKQKMGGLRVYLSGPEKSHYVNGIRVMAESLSYRTCEICGNLGTLHKRIGVKTLCERHGLIQGMMPWRSPHGVDQNINNRTGDILELPDKYWIDYGWAPLLEALFESLADHGPRLYQQGQTIHFERIESTEGDLLIDYTGDHKWVMGQIDMVMRYAQRVDETSGDAKPVEQ</sequence>
<evidence type="ECO:0000313" key="2">
    <source>
        <dbReference type="Proteomes" id="UP000305881"/>
    </source>
</evidence>
<organism evidence="1 2">
    <name type="scientific">Methylotuvimicrobium buryatense</name>
    <name type="common">Methylomicrobium buryatense</name>
    <dbReference type="NCBI Taxonomy" id="95641"/>
    <lineage>
        <taxon>Bacteria</taxon>
        <taxon>Pseudomonadati</taxon>
        <taxon>Pseudomonadota</taxon>
        <taxon>Gammaproteobacteria</taxon>
        <taxon>Methylococcales</taxon>
        <taxon>Methylococcaceae</taxon>
        <taxon>Methylotuvimicrobium</taxon>
    </lineage>
</organism>
<proteinExistence type="predicted"/>
<keyword evidence="2" id="KW-1185">Reference proteome</keyword>
<accession>A0A4P9UKN7</accession>
<dbReference type="Proteomes" id="UP000305881">
    <property type="component" value="Chromosome"/>
</dbReference>
<gene>
    <name evidence="1" type="ORF">EQU24_01365</name>
</gene>
<protein>
    <submittedName>
        <fullName evidence="1">Uncharacterized protein</fullName>
    </submittedName>
</protein>
<dbReference type="RefSeq" id="WP_017841223.1">
    <property type="nucleotide sequence ID" value="NZ_CP035467.1"/>
</dbReference>
<dbReference type="AlphaFoldDB" id="A0A4P9UKN7"/>
<evidence type="ECO:0000313" key="1">
    <source>
        <dbReference type="EMBL" id="QCW81050.1"/>
    </source>
</evidence>
<reference evidence="2" key="1">
    <citation type="journal article" date="2019" name="J. Bacteriol.">
        <title>A Mutagenic Screen Identifies a TonB-Dependent Receptor Required for the Lanthanide Metal Switch in the Type I Methanotroph 'Methylotuvimicrobium buryatense' 5GB1C.</title>
        <authorList>
            <person name="Groom J.D."/>
            <person name="Ford S.M."/>
            <person name="Pesesky M.W."/>
            <person name="Lidstrom M.E."/>
        </authorList>
    </citation>
    <scope>NUCLEOTIDE SEQUENCE [LARGE SCALE GENOMIC DNA]</scope>
    <source>
        <strain evidence="2">5GB1C</strain>
    </source>
</reference>